<accession>A0A0E9S1W7</accession>
<proteinExistence type="predicted"/>
<reference evidence="1" key="2">
    <citation type="journal article" date="2015" name="Fish Shellfish Immunol.">
        <title>Early steps in the European eel (Anguilla anguilla)-Vibrio vulnificus interaction in the gills: Role of the RtxA13 toxin.</title>
        <authorList>
            <person name="Callol A."/>
            <person name="Pajuelo D."/>
            <person name="Ebbesson L."/>
            <person name="Teles M."/>
            <person name="MacKenzie S."/>
            <person name="Amaro C."/>
        </authorList>
    </citation>
    <scope>NUCLEOTIDE SEQUENCE</scope>
</reference>
<protein>
    <submittedName>
        <fullName evidence="1">Uncharacterized protein</fullName>
    </submittedName>
</protein>
<sequence length="39" mass="4583">MFMAFVFAFLCETYREGACSSYVMEPFCVPMRECTFPLK</sequence>
<name>A0A0E9S1W7_ANGAN</name>
<dbReference type="AlphaFoldDB" id="A0A0E9S1W7"/>
<dbReference type="EMBL" id="GBXM01073370">
    <property type="protein sequence ID" value="JAH35207.1"/>
    <property type="molecule type" value="Transcribed_RNA"/>
</dbReference>
<evidence type="ECO:0000313" key="1">
    <source>
        <dbReference type="EMBL" id="JAH35207.1"/>
    </source>
</evidence>
<reference evidence="1" key="1">
    <citation type="submission" date="2014-11" db="EMBL/GenBank/DDBJ databases">
        <authorList>
            <person name="Amaro Gonzalez C."/>
        </authorList>
    </citation>
    <scope>NUCLEOTIDE SEQUENCE</scope>
</reference>
<organism evidence="1">
    <name type="scientific">Anguilla anguilla</name>
    <name type="common">European freshwater eel</name>
    <name type="synonym">Muraena anguilla</name>
    <dbReference type="NCBI Taxonomy" id="7936"/>
    <lineage>
        <taxon>Eukaryota</taxon>
        <taxon>Metazoa</taxon>
        <taxon>Chordata</taxon>
        <taxon>Craniata</taxon>
        <taxon>Vertebrata</taxon>
        <taxon>Euteleostomi</taxon>
        <taxon>Actinopterygii</taxon>
        <taxon>Neopterygii</taxon>
        <taxon>Teleostei</taxon>
        <taxon>Anguilliformes</taxon>
        <taxon>Anguillidae</taxon>
        <taxon>Anguilla</taxon>
    </lineage>
</organism>